<dbReference type="Pfam" id="PF13499">
    <property type="entry name" value="EF-hand_7"/>
    <property type="match status" value="1"/>
</dbReference>
<dbReference type="GO" id="GO:0005509">
    <property type="term" value="F:calcium ion binding"/>
    <property type="evidence" value="ECO:0007669"/>
    <property type="project" value="InterPro"/>
</dbReference>
<dbReference type="InterPro" id="IPR002048">
    <property type="entry name" value="EF_hand_dom"/>
</dbReference>
<dbReference type="Pfam" id="PF13202">
    <property type="entry name" value="EF-hand_5"/>
    <property type="match status" value="1"/>
</dbReference>
<dbReference type="SMART" id="SM00054">
    <property type="entry name" value="EFh"/>
    <property type="match status" value="4"/>
</dbReference>
<feature type="domain" description="EF-hand" evidence="7">
    <location>
        <begin position="340"/>
        <end position="375"/>
    </location>
</feature>
<feature type="domain" description="EF-hand" evidence="7">
    <location>
        <begin position="300"/>
        <end position="335"/>
    </location>
</feature>
<keyword evidence="4" id="KW-0677">Repeat</keyword>
<protein>
    <recommendedName>
        <fullName evidence="7">EF-hand domain-containing protein</fullName>
    </recommendedName>
</protein>
<dbReference type="InterPro" id="IPR028846">
    <property type="entry name" value="Recoverin"/>
</dbReference>
<dbReference type="EMBL" id="CAJZBQ010000060">
    <property type="protein sequence ID" value="CAG9335083.1"/>
    <property type="molecule type" value="Genomic_DNA"/>
</dbReference>
<dbReference type="AlphaFoldDB" id="A0AAU9KP59"/>
<keyword evidence="3" id="KW-0479">Metal-binding</keyword>
<dbReference type="InterPro" id="IPR018247">
    <property type="entry name" value="EF_Hand_1_Ca_BS"/>
</dbReference>
<evidence type="ECO:0000256" key="5">
    <source>
        <dbReference type="ARBA" id="ARBA00022837"/>
    </source>
</evidence>
<dbReference type="PROSITE" id="PS00018">
    <property type="entry name" value="EF_HAND_1"/>
    <property type="match status" value="3"/>
</dbReference>
<evidence type="ECO:0000256" key="4">
    <source>
        <dbReference type="ARBA" id="ARBA00022737"/>
    </source>
</evidence>
<organism evidence="8 9">
    <name type="scientific">Blepharisma stoltei</name>
    <dbReference type="NCBI Taxonomy" id="1481888"/>
    <lineage>
        <taxon>Eukaryota</taxon>
        <taxon>Sar</taxon>
        <taxon>Alveolata</taxon>
        <taxon>Ciliophora</taxon>
        <taxon>Postciliodesmatophora</taxon>
        <taxon>Heterotrichea</taxon>
        <taxon>Heterotrichida</taxon>
        <taxon>Blepharismidae</taxon>
        <taxon>Blepharisma</taxon>
    </lineage>
</organism>
<feature type="domain" description="EF-hand" evidence="7">
    <location>
        <begin position="95"/>
        <end position="126"/>
    </location>
</feature>
<sequence length="434" mass="50100">MGGLLTRYKLNASDPLVAHLKEARARDIDETMEYYTVNYPNTYTLNYEDFDDLFSPILSDVTSYFDRLSQNTEQVDLFETLALIVLACQSTVQWKVEHLFQLFDFDNSGTIDMNELVMTIGAFTRALGKIGTGIVPNKSTIFNVARQIFDEIDKDESKTLSLEEIQTWTENNEEFQEIMAILSSRQSFQLAKIKFDKKITVFDEIFQKIAEIIGGDKVAHKNILIEELEKIEEIQELEDAEVQLLIKMMADENSELVTEDNYFEAMKDWVAYSVSDFLKTGKLDKVEIRVLMSFQRGKEVTLDKVEEVMRAVDTEKKGYITRREWLQYASGGDIHHESRLLRGNLRRAFNDCDVDGSGSISSLEIENLMKEVLRGLILSKIDHNADIDDLINGITSDIIHMSEKPELSWLEFKKFFPIIEEKIDSTQKFIKEYL</sequence>
<keyword evidence="9" id="KW-1185">Reference proteome</keyword>
<evidence type="ECO:0000313" key="9">
    <source>
        <dbReference type="Proteomes" id="UP001162131"/>
    </source>
</evidence>
<evidence type="ECO:0000256" key="6">
    <source>
        <dbReference type="ARBA" id="ARBA00023288"/>
    </source>
</evidence>
<keyword evidence="6" id="KW-0449">Lipoprotein</keyword>
<evidence type="ECO:0000256" key="1">
    <source>
        <dbReference type="ARBA" id="ARBA00006049"/>
    </source>
</evidence>
<dbReference type="Pfam" id="PF13833">
    <property type="entry name" value="EF-hand_8"/>
    <property type="match status" value="1"/>
</dbReference>
<comment type="caution">
    <text evidence="8">The sequence shown here is derived from an EMBL/GenBank/DDBJ whole genome shotgun (WGS) entry which is preliminary data.</text>
</comment>
<evidence type="ECO:0000313" key="8">
    <source>
        <dbReference type="EMBL" id="CAG9335083.1"/>
    </source>
</evidence>
<evidence type="ECO:0000256" key="2">
    <source>
        <dbReference type="ARBA" id="ARBA00022707"/>
    </source>
</evidence>
<name>A0AAU9KP59_9CILI</name>
<dbReference type="PROSITE" id="PS50222">
    <property type="entry name" value="EF_HAND_2"/>
    <property type="match status" value="4"/>
</dbReference>
<evidence type="ECO:0000259" key="7">
    <source>
        <dbReference type="PROSITE" id="PS50222"/>
    </source>
</evidence>
<accession>A0AAU9KP59</accession>
<evidence type="ECO:0000256" key="3">
    <source>
        <dbReference type="ARBA" id="ARBA00022723"/>
    </source>
</evidence>
<keyword evidence="2" id="KW-0519">Myristate</keyword>
<keyword evidence="5" id="KW-0106">Calcium</keyword>
<dbReference type="InterPro" id="IPR011992">
    <property type="entry name" value="EF-hand-dom_pair"/>
</dbReference>
<dbReference type="Gene3D" id="1.10.238.10">
    <property type="entry name" value="EF-hand"/>
    <property type="match status" value="3"/>
</dbReference>
<feature type="domain" description="EF-hand" evidence="7">
    <location>
        <begin position="140"/>
        <end position="175"/>
    </location>
</feature>
<dbReference type="SUPFAM" id="SSF47473">
    <property type="entry name" value="EF-hand"/>
    <property type="match status" value="2"/>
</dbReference>
<dbReference type="PANTHER" id="PTHR23055:SF178">
    <property type="entry name" value="NEUROCALCIN HOMOLOG"/>
    <property type="match status" value="1"/>
</dbReference>
<gene>
    <name evidence="8" type="ORF">BSTOLATCC_MIC62662</name>
</gene>
<reference evidence="8" key="1">
    <citation type="submission" date="2021-09" db="EMBL/GenBank/DDBJ databases">
        <authorList>
            <consortium name="AG Swart"/>
            <person name="Singh M."/>
            <person name="Singh A."/>
            <person name="Seah K."/>
            <person name="Emmerich C."/>
        </authorList>
    </citation>
    <scope>NUCLEOTIDE SEQUENCE</scope>
    <source>
        <strain evidence="8">ATCC30299</strain>
    </source>
</reference>
<dbReference type="Proteomes" id="UP001162131">
    <property type="component" value="Unassembled WGS sequence"/>
</dbReference>
<dbReference type="PANTHER" id="PTHR23055">
    <property type="entry name" value="CALCIUM BINDING PROTEINS"/>
    <property type="match status" value="1"/>
</dbReference>
<proteinExistence type="inferred from homology"/>
<comment type="similarity">
    <text evidence="1">Belongs to the recoverin family.</text>
</comment>